<feature type="binding site" evidence="5">
    <location>
        <begin position="201"/>
        <end position="208"/>
    </location>
    <ligand>
        <name>ATP</name>
        <dbReference type="ChEBI" id="CHEBI:30616"/>
    </ligand>
</feature>
<evidence type="ECO:0000313" key="7">
    <source>
        <dbReference type="EMBL" id="RKT74037.1"/>
    </source>
</evidence>
<dbReference type="GO" id="GO:0005524">
    <property type="term" value="F:ATP binding"/>
    <property type="evidence" value="ECO:0007669"/>
    <property type="project" value="UniProtKB-UniRule"/>
</dbReference>
<evidence type="ECO:0000313" key="8">
    <source>
        <dbReference type="Proteomes" id="UP000272729"/>
    </source>
</evidence>
<dbReference type="PROSITE" id="PS51198">
    <property type="entry name" value="UVRD_HELICASE_ATP_BIND"/>
    <property type="match status" value="1"/>
</dbReference>
<protein>
    <submittedName>
        <fullName evidence="7">DNA helicase IV</fullName>
    </submittedName>
</protein>
<dbReference type="RefSeq" id="WP_211351430.1">
    <property type="nucleotide sequence ID" value="NZ_JBIUBA010000027.1"/>
</dbReference>
<dbReference type="EMBL" id="RBXR01000001">
    <property type="protein sequence ID" value="RKT74037.1"/>
    <property type="molecule type" value="Genomic_DNA"/>
</dbReference>
<dbReference type="InterPro" id="IPR014016">
    <property type="entry name" value="UvrD-like_ATP-bd"/>
</dbReference>
<dbReference type="GO" id="GO:0016787">
    <property type="term" value="F:hydrolase activity"/>
    <property type="evidence" value="ECO:0007669"/>
    <property type="project" value="UniProtKB-UniRule"/>
</dbReference>
<sequence>MGYRSIVSQGASVTTGELSELSAERRRISFLYERLDRERAAAKARLDVALLDPHEQRWHREVAVRTLSEQVSRLRVADEGLCFGRIDHDGGTCAYIGRIGLFDPDDDYAPLLTDWRAPAARPFYTATGANPEGLTRRRHFRTRGRALEGFHDDELHLDQTALVEALEAPRTETMRDIVATIQAEQDEVIRLDHRGVLVIEGGPGTGKTAVALHRVAYLLYTQRERLSRQGVLVVGPNPGFLRYIGDVLPSLGETDVVFATPGELFPGVRTSREDPPEVQGLKGGLAAVDVLREAIADRQELPVEPVPVELEDVTVLVDADLVAVARDQARGSGFRHNEARGVFFHALVDVLVAPALALIGHDWPELAADVRRELLHNADLRALVDVLWPVLTPATLLADLYEGRCLALGYPELYREDGRAWTVSDVPLLDEAAELLGTTDEAVRAAERERAAEVEYARGVLEVLDREGYDDADDELHVTDLLDSEWLADRHAAADHRTVAERATADREWTYGHVVVDEAQELSEMDWRVLMRRCPNRSMTIVGDLAQRQAEAGVRSWSSVLGRYVRERWVYRRLTVNYRTPAEIMSYAVAAALTEVDPSAVPPRSVRRGKPPVEVVVSDLSVVGRLRGERGTFAVISPDGPLTPRAAKGLEFDEVVVVEPERMTPAERYVALTRATRELVVVRRSDPTTSRLAALAALH</sequence>
<evidence type="ECO:0000256" key="4">
    <source>
        <dbReference type="ARBA" id="ARBA00022840"/>
    </source>
</evidence>
<dbReference type="Pfam" id="PF01443">
    <property type="entry name" value="Viral_helicase1"/>
    <property type="match status" value="1"/>
</dbReference>
<proteinExistence type="predicted"/>
<evidence type="ECO:0000259" key="6">
    <source>
        <dbReference type="PROSITE" id="PS51198"/>
    </source>
</evidence>
<keyword evidence="1 5" id="KW-0547">Nucleotide-binding</keyword>
<dbReference type="GO" id="GO:0005829">
    <property type="term" value="C:cytosol"/>
    <property type="evidence" value="ECO:0007669"/>
    <property type="project" value="TreeGrafter"/>
</dbReference>
<gene>
    <name evidence="7" type="ORF">DFJ66_7379</name>
</gene>
<dbReference type="InterPro" id="IPR000212">
    <property type="entry name" value="DNA_helicase_UvrD/REP"/>
</dbReference>
<organism evidence="7 8">
    <name type="scientific">Saccharothrix variisporea</name>
    <dbReference type="NCBI Taxonomy" id="543527"/>
    <lineage>
        <taxon>Bacteria</taxon>
        <taxon>Bacillati</taxon>
        <taxon>Actinomycetota</taxon>
        <taxon>Actinomycetes</taxon>
        <taxon>Pseudonocardiales</taxon>
        <taxon>Pseudonocardiaceae</taxon>
        <taxon>Saccharothrix</taxon>
    </lineage>
</organism>
<evidence type="ECO:0000256" key="1">
    <source>
        <dbReference type="ARBA" id="ARBA00022741"/>
    </source>
</evidence>
<dbReference type="GO" id="GO:0003677">
    <property type="term" value="F:DNA binding"/>
    <property type="evidence" value="ECO:0007669"/>
    <property type="project" value="InterPro"/>
</dbReference>
<keyword evidence="3 5" id="KW-0347">Helicase</keyword>
<name>A0A495XIZ0_9PSEU</name>
<feature type="domain" description="UvrD-like helicase ATP-binding" evidence="6">
    <location>
        <begin position="180"/>
        <end position="581"/>
    </location>
</feature>
<dbReference type="SUPFAM" id="SSF52540">
    <property type="entry name" value="P-loop containing nucleoside triphosphate hydrolases"/>
    <property type="match status" value="1"/>
</dbReference>
<evidence type="ECO:0000256" key="5">
    <source>
        <dbReference type="PROSITE-ProRule" id="PRU00560"/>
    </source>
</evidence>
<evidence type="ECO:0000256" key="3">
    <source>
        <dbReference type="ARBA" id="ARBA00022806"/>
    </source>
</evidence>
<dbReference type="GO" id="GO:0043138">
    <property type="term" value="F:3'-5' DNA helicase activity"/>
    <property type="evidence" value="ECO:0007669"/>
    <property type="project" value="TreeGrafter"/>
</dbReference>
<keyword evidence="2 5" id="KW-0378">Hydrolase</keyword>
<dbReference type="InterPro" id="IPR027417">
    <property type="entry name" value="P-loop_NTPase"/>
</dbReference>
<dbReference type="GO" id="GO:0000725">
    <property type="term" value="P:recombinational repair"/>
    <property type="evidence" value="ECO:0007669"/>
    <property type="project" value="TreeGrafter"/>
</dbReference>
<dbReference type="Proteomes" id="UP000272729">
    <property type="component" value="Unassembled WGS sequence"/>
</dbReference>
<dbReference type="PANTHER" id="PTHR11070:SF45">
    <property type="entry name" value="DNA 3'-5' HELICASE"/>
    <property type="match status" value="1"/>
</dbReference>
<dbReference type="Gene3D" id="3.40.50.300">
    <property type="entry name" value="P-loop containing nucleotide triphosphate hydrolases"/>
    <property type="match status" value="3"/>
</dbReference>
<accession>A0A495XIZ0</accession>
<evidence type="ECO:0000256" key="2">
    <source>
        <dbReference type="ARBA" id="ARBA00022801"/>
    </source>
</evidence>
<reference evidence="7 8" key="1">
    <citation type="submission" date="2018-10" db="EMBL/GenBank/DDBJ databases">
        <title>Sequencing the genomes of 1000 actinobacteria strains.</title>
        <authorList>
            <person name="Klenk H.-P."/>
        </authorList>
    </citation>
    <scope>NUCLEOTIDE SEQUENCE [LARGE SCALE GENOMIC DNA]</scope>
    <source>
        <strain evidence="7 8">DSM 43911</strain>
    </source>
</reference>
<dbReference type="InterPro" id="IPR027351">
    <property type="entry name" value="(+)RNA_virus_helicase_core_dom"/>
</dbReference>
<keyword evidence="4 5" id="KW-0067">ATP-binding</keyword>
<dbReference type="AlphaFoldDB" id="A0A495XIZ0"/>
<dbReference type="Pfam" id="PF00580">
    <property type="entry name" value="UvrD-helicase"/>
    <property type="match status" value="1"/>
</dbReference>
<keyword evidence="8" id="KW-1185">Reference proteome</keyword>
<comment type="caution">
    <text evidence="7">The sequence shown here is derived from an EMBL/GenBank/DDBJ whole genome shotgun (WGS) entry which is preliminary data.</text>
</comment>
<dbReference type="PANTHER" id="PTHR11070">
    <property type="entry name" value="UVRD / RECB / PCRA DNA HELICASE FAMILY MEMBER"/>
    <property type="match status" value="1"/>
</dbReference>